<protein>
    <submittedName>
        <fullName evidence="2">Unannotated protein</fullName>
    </submittedName>
</protein>
<evidence type="ECO:0000313" key="4">
    <source>
        <dbReference type="EMBL" id="CAB4801655.1"/>
    </source>
</evidence>
<dbReference type="EMBL" id="CAEZYF010000013">
    <property type="protein sequence ID" value="CAB4730732.1"/>
    <property type="molecule type" value="Genomic_DNA"/>
</dbReference>
<evidence type="ECO:0000313" key="6">
    <source>
        <dbReference type="EMBL" id="CAB4943169.1"/>
    </source>
</evidence>
<dbReference type="Gene3D" id="1.20.1250.20">
    <property type="entry name" value="MFS general substrate transporter like domains"/>
    <property type="match status" value="2"/>
</dbReference>
<feature type="transmembrane region" description="Helical" evidence="1">
    <location>
        <begin position="147"/>
        <end position="164"/>
    </location>
</feature>
<evidence type="ECO:0000313" key="5">
    <source>
        <dbReference type="EMBL" id="CAB4848448.1"/>
    </source>
</evidence>
<accession>A0A6J6A8A2</accession>
<dbReference type="EMBL" id="CAFBIY010000027">
    <property type="protein sequence ID" value="CAB4848448.1"/>
    <property type="molecule type" value="Genomic_DNA"/>
</dbReference>
<feature type="transmembrane region" description="Helical" evidence="1">
    <location>
        <begin position="348"/>
        <end position="369"/>
    </location>
</feature>
<dbReference type="PANTHER" id="PTHR23547:SF1">
    <property type="entry name" value="MAJOR FACILITATOR SUPERFAMILY MFS_1"/>
    <property type="match status" value="1"/>
</dbReference>
<feature type="transmembrane region" description="Helical" evidence="1">
    <location>
        <begin position="216"/>
        <end position="237"/>
    </location>
</feature>
<dbReference type="SUPFAM" id="SSF103473">
    <property type="entry name" value="MFS general substrate transporter"/>
    <property type="match status" value="1"/>
</dbReference>
<evidence type="ECO:0000313" key="2">
    <source>
        <dbReference type="EMBL" id="CAB4364394.1"/>
    </source>
</evidence>
<organism evidence="2">
    <name type="scientific">freshwater metagenome</name>
    <dbReference type="NCBI Taxonomy" id="449393"/>
    <lineage>
        <taxon>unclassified sequences</taxon>
        <taxon>metagenomes</taxon>
        <taxon>ecological metagenomes</taxon>
    </lineage>
</organism>
<dbReference type="GO" id="GO:0022857">
    <property type="term" value="F:transmembrane transporter activity"/>
    <property type="evidence" value="ECO:0007669"/>
    <property type="project" value="InterPro"/>
</dbReference>
<keyword evidence="1" id="KW-0472">Membrane</keyword>
<evidence type="ECO:0000256" key="1">
    <source>
        <dbReference type="SAM" id="Phobius"/>
    </source>
</evidence>
<feature type="transmembrane region" description="Helical" evidence="1">
    <location>
        <begin position="243"/>
        <end position="265"/>
    </location>
</feature>
<reference evidence="2" key="1">
    <citation type="submission" date="2020-05" db="EMBL/GenBank/DDBJ databases">
        <authorList>
            <person name="Chiriac C."/>
            <person name="Salcher M."/>
            <person name="Ghai R."/>
            <person name="Kavagutti S V."/>
        </authorList>
    </citation>
    <scope>NUCLEOTIDE SEQUENCE</scope>
</reference>
<dbReference type="EMBL" id="CAFAAV010000006">
    <property type="protein sequence ID" value="CAB4801655.1"/>
    <property type="molecule type" value="Genomic_DNA"/>
</dbReference>
<dbReference type="EMBL" id="CAFBMT010000014">
    <property type="protein sequence ID" value="CAB4943169.1"/>
    <property type="molecule type" value="Genomic_DNA"/>
</dbReference>
<dbReference type="AlphaFoldDB" id="A0A6J6A8A2"/>
<dbReference type="PANTHER" id="PTHR23547">
    <property type="entry name" value="MAJOR FACILITATOR SUPERFAMILY DOMAIN, GENERAL SUBSTRATE TRANSPORTER"/>
    <property type="match status" value="1"/>
</dbReference>
<evidence type="ECO:0000313" key="7">
    <source>
        <dbReference type="EMBL" id="CAB4989475.1"/>
    </source>
</evidence>
<dbReference type="NCBIfam" id="NF033734">
    <property type="entry name" value="MFS_ArsJ"/>
    <property type="match status" value="1"/>
</dbReference>
<sequence>MKLRNYALVTAGYWVFTLTDGALRMLVLLHFNELGYSPVSIAFLFLAYEFMGILTNLLGGWVGARRGLNRTLVAGLGLQIVALAALTFERASWQTWFAVTFVMAAQALSGIAKDLTKMSSKSAVKTVAGDADGALFRMVAVLTGSKNALKGVGFFLGAWLLSAIGYDDALWSMAAALAVTVVALLIFLNEDIGKSKKKPPLRSVLSKSTAINRLSAARFFLFGARDIWFVVALPVFLSDHLGWSHSGVGGFLAVWVIGYGIIQSLAPRILSRGDTKVDEVKATQQWAFMLGIVSAAIAVLVAFDIATTVAIVGGLIVFGIVFAMNSSLHSYLVLAYADDEDVALDVGFYYSANAAGRLVGTLLSGVLYLQGGLAAALWGSALFVMATWLLSLRLPPLPTGD</sequence>
<dbReference type="EMBL" id="CAFBOL010000031">
    <property type="protein sequence ID" value="CAB4989475.1"/>
    <property type="molecule type" value="Genomic_DNA"/>
</dbReference>
<feature type="transmembrane region" description="Helical" evidence="1">
    <location>
        <begin position="94"/>
        <end position="112"/>
    </location>
</feature>
<keyword evidence="1" id="KW-1133">Transmembrane helix</keyword>
<gene>
    <name evidence="3" type="ORF">UFOPK2656_02093</name>
    <name evidence="4" type="ORF">UFOPK3099_00157</name>
    <name evidence="5" type="ORF">UFOPK3267_00706</name>
    <name evidence="6" type="ORF">UFOPK3651_02336</name>
    <name evidence="7" type="ORF">UFOPK3931_01383</name>
    <name evidence="2" type="ORF">UFOPK4189_02155</name>
</gene>
<feature type="transmembrane region" description="Helical" evidence="1">
    <location>
        <begin position="39"/>
        <end position="59"/>
    </location>
</feature>
<evidence type="ECO:0000313" key="3">
    <source>
        <dbReference type="EMBL" id="CAB4730732.1"/>
    </source>
</evidence>
<name>A0A6J6A8A2_9ZZZZ</name>
<dbReference type="Pfam" id="PF07690">
    <property type="entry name" value="MFS_1"/>
    <property type="match status" value="1"/>
</dbReference>
<dbReference type="EMBL" id="CAESGF010000013">
    <property type="protein sequence ID" value="CAB4364394.1"/>
    <property type="molecule type" value="Genomic_DNA"/>
</dbReference>
<feature type="transmembrane region" description="Helical" evidence="1">
    <location>
        <begin position="286"/>
        <end position="303"/>
    </location>
</feature>
<proteinExistence type="predicted"/>
<feature type="transmembrane region" description="Helical" evidence="1">
    <location>
        <begin position="170"/>
        <end position="188"/>
    </location>
</feature>
<feature type="transmembrane region" description="Helical" evidence="1">
    <location>
        <begin position="7"/>
        <end position="27"/>
    </location>
</feature>
<feature type="transmembrane region" description="Helical" evidence="1">
    <location>
        <begin position="375"/>
        <end position="394"/>
    </location>
</feature>
<dbReference type="InterPro" id="IPR047769">
    <property type="entry name" value="MFS_ArsJ"/>
</dbReference>
<dbReference type="InterPro" id="IPR011701">
    <property type="entry name" value="MFS"/>
</dbReference>
<keyword evidence="1" id="KW-0812">Transmembrane</keyword>
<feature type="transmembrane region" description="Helical" evidence="1">
    <location>
        <begin position="71"/>
        <end position="88"/>
    </location>
</feature>
<dbReference type="InterPro" id="IPR036259">
    <property type="entry name" value="MFS_trans_sf"/>
</dbReference>